<sequence length="73" mass="7942">MATTDSSSSRVSRQDIENKLRALQGDVQGKVDDRRSTLLAVAGGVGVALVVVFFLLGRRSGKRRSTVVEIRRV</sequence>
<evidence type="ECO:0000256" key="1">
    <source>
        <dbReference type="SAM" id="Phobius"/>
    </source>
</evidence>
<reference evidence="2" key="1">
    <citation type="submission" date="2020-05" db="EMBL/GenBank/DDBJ databases">
        <authorList>
            <person name="Chiriac C."/>
            <person name="Salcher M."/>
            <person name="Ghai R."/>
            <person name="Kavagutti S V."/>
        </authorList>
    </citation>
    <scope>NUCLEOTIDE SEQUENCE</scope>
</reference>
<protein>
    <submittedName>
        <fullName evidence="2">Unannotated protein</fullName>
    </submittedName>
</protein>
<evidence type="ECO:0000313" key="2">
    <source>
        <dbReference type="EMBL" id="CAB4569552.1"/>
    </source>
</evidence>
<feature type="transmembrane region" description="Helical" evidence="1">
    <location>
        <begin position="37"/>
        <end position="56"/>
    </location>
</feature>
<gene>
    <name evidence="2" type="ORF">UFOPK1722_00283</name>
</gene>
<dbReference type="AlphaFoldDB" id="A0A6J6DZM9"/>
<keyword evidence="1" id="KW-1133">Transmembrane helix</keyword>
<keyword evidence="1" id="KW-0472">Membrane</keyword>
<organism evidence="2">
    <name type="scientific">freshwater metagenome</name>
    <dbReference type="NCBI Taxonomy" id="449393"/>
    <lineage>
        <taxon>unclassified sequences</taxon>
        <taxon>metagenomes</taxon>
        <taxon>ecological metagenomes</taxon>
    </lineage>
</organism>
<accession>A0A6J6DZM9</accession>
<dbReference type="EMBL" id="CAEZTS010000014">
    <property type="protein sequence ID" value="CAB4569552.1"/>
    <property type="molecule type" value="Genomic_DNA"/>
</dbReference>
<proteinExistence type="predicted"/>
<keyword evidence="1" id="KW-0812">Transmembrane</keyword>
<name>A0A6J6DZM9_9ZZZZ</name>